<organism evidence="2 4">
    <name type="scientific">Brevibacillus composti</name>
    <dbReference type="NCBI Taxonomy" id="2796470"/>
    <lineage>
        <taxon>Bacteria</taxon>
        <taxon>Bacillati</taxon>
        <taxon>Bacillota</taxon>
        <taxon>Bacilli</taxon>
        <taxon>Bacillales</taxon>
        <taxon>Paenibacillaceae</taxon>
        <taxon>Brevibacillus</taxon>
    </lineage>
</organism>
<gene>
    <name evidence="2" type="ORF">JD108_11890</name>
    <name evidence="3" type="ORF">KDJ56_11835</name>
</gene>
<keyword evidence="5" id="KW-1185">Reference proteome</keyword>
<feature type="region of interest" description="Disordered" evidence="1">
    <location>
        <begin position="113"/>
        <end position="148"/>
    </location>
</feature>
<evidence type="ECO:0000313" key="4">
    <source>
        <dbReference type="Proteomes" id="UP000595847"/>
    </source>
</evidence>
<name>A0A7T5EHH6_9BACL</name>
<dbReference type="Proteomes" id="UP000677234">
    <property type="component" value="Chromosome"/>
</dbReference>
<dbReference type="AlphaFoldDB" id="A0A7T5EHH6"/>
<feature type="compositionally biased region" description="Basic residues" evidence="1">
    <location>
        <begin position="113"/>
        <end position="141"/>
    </location>
</feature>
<dbReference type="Proteomes" id="UP000595847">
    <property type="component" value="Chromosome"/>
</dbReference>
<reference evidence="2 4" key="1">
    <citation type="submission" date="2020-12" db="EMBL/GenBank/DDBJ databases">
        <title>strain FJAT-54423T represents a novel species of the genus Brevibacillus.</title>
        <authorList>
            <person name="Tang R."/>
        </authorList>
    </citation>
    <scope>NUCLEOTIDE SEQUENCE [LARGE SCALE GENOMIC DNA]</scope>
    <source>
        <strain evidence="2 4">FJAT-54423</strain>
    </source>
</reference>
<evidence type="ECO:0000313" key="5">
    <source>
        <dbReference type="Proteomes" id="UP000677234"/>
    </source>
</evidence>
<evidence type="ECO:0000313" key="3">
    <source>
        <dbReference type="EMBL" id="QUO39746.1"/>
    </source>
</evidence>
<evidence type="ECO:0000313" key="2">
    <source>
        <dbReference type="EMBL" id="QQE72668.1"/>
    </source>
</evidence>
<dbReference type="KEGG" id="bcop:JD108_11890"/>
<dbReference type="RefSeq" id="WP_198826301.1">
    <property type="nucleotide sequence ID" value="NZ_CP066308.1"/>
</dbReference>
<dbReference type="EMBL" id="CP066308">
    <property type="protein sequence ID" value="QQE72668.1"/>
    <property type="molecule type" value="Genomic_DNA"/>
</dbReference>
<sequence length="255" mass="28888">MAIKKAIGHAPLKRNKVLLHAKARIRQTSVNLRKAPKLKAKVTQNRQLTIKRRNKIYLAYCQLMRRRGFSMTLDAARRLPFRLVMNTLNRAKAKKAARPRLVPKPKLLTKPWTKGKRRLAHTSRRRQWKRLAPVQKKRKRTGPGAYASQAPQRNYQAVAATAVPMWDPGDINAPAPLIEEIHANNTEIPHLDHIFSQNTDPTIDPGLWSLVVGELPENYQIPDPAFTTSLAYARAEVLDPTQSSGDDILTPDTEL</sequence>
<evidence type="ECO:0000256" key="1">
    <source>
        <dbReference type="SAM" id="MobiDB-lite"/>
    </source>
</evidence>
<protein>
    <submittedName>
        <fullName evidence="2">Uncharacterized protein</fullName>
    </submittedName>
</protein>
<dbReference type="EMBL" id="CP073708">
    <property type="protein sequence ID" value="QUO39746.1"/>
    <property type="molecule type" value="Genomic_DNA"/>
</dbReference>
<reference evidence="3" key="2">
    <citation type="submission" date="2021-04" db="EMBL/GenBank/DDBJ databases">
        <title>Brevibacillus composti FJAT-54423, complete genome.</title>
        <authorList>
            <person name="Tang R."/>
        </authorList>
    </citation>
    <scope>NUCLEOTIDE SEQUENCE</scope>
    <source>
        <strain evidence="3">FJAT-54424</strain>
    </source>
</reference>
<accession>A0A7T5EHH6</accession>
<proteinExistence type="predicted"/>